<name>A0A7S1R374_NEODS</name>
<reference evidence="2" key="1">
    <citation type="submission" date="2021-01" db="EMBL/GenBank/DDBJ databases">
        <authorList>
            <person name="Corre E."/>
            <person name="Pelletier E."/>
            <person name="Niang G."/>
            <person name="Scheremetjew M."/>
            <person name="Finn R."/>
            <person name="Kale V."/>
            <person name="Holt S."/>
            <person name="Cochrane G."/>
            <person name="Meng A."/>
            <person name="Brown T."/>
            <person name="Cohen L."/>
        </authorList>
    </citation>
    <scope>NUCLEOTIDE SEQUENCE</scope>
    <source>
        <strain evidence="2">CCAP 1951/1</strain>
    </source>
</reference>
<feature type="compositionally biased region" description="Basic and acidic residues" evidence="1">
    <location>
        <begin position="18"/>
        <end position="35"/>
    </location>
</feature>
<sequence>MPAMPVPTGSHDNATPADEARCSRAGKAVDGRRAADLPPRSPSTLQDSAMSLASLADEASAPPEPTHSPRMRRFRTPPPALQPSVISRVSPSSDIASSILSCHTHSAASAVEFRVTTEVTRVRHTRAEALRRIQLARAKKAARCAEESDTVDKGPTVRLNAT</sequence>
<evidence type="ECO:0000256" key="1">
    <source>
        <dbReference type="SAM" id="MobiDB-lite"/>
    </source>
</evidence>
<feature type="region of interest" description="Disordered" evidence="1">
    <location>
        <begin position="141"/>
        <end position="162"/>
    </location>
</feature>
<organism evidence="2">
    <name type="scientific">Neobodo designis</name>
    <name type="common">Flagellated protozoan</name>
    <name type="synonym">Bodo designis</name>
    <dbReference type="NCBI Taxonomy" id="312471"/>
    <lineage>
        <taxon>Eukaryota</taxon>
        <taxon>Discoba</taxon>
        <taxon>Euglenozoa</taxon>
        <taxon>Kinetoplastea</taxon>
        <taxon>Metakinetoplastina</taxon>
        <taxon>Neobodonida</taxon>
        <taxon>Neobodo</taxon>
    </lineage>
</organism>
<feature type="compositionally biased region" description="Basic and acidic residues" evidence="1">
    <location>
        <begin position="143"/>
        <end position="152"/>
    </location>
</feature>
<evidence type="ECO:0000313" key="2">
    <source>
        <dbReference type="EMBL" id="CAD9155426.1"/>
    </source>
</evidence>
<gene>
    <name evidence="2" type="ORF">NDES1114_LOCUS35160</name>
</gene>
<feature type="compositionally biased region" description="Polar residues" evidence="1">
    <location>
        <begin position="42"/>
        <end position="51"/>
    </location>
</feature>
<dbReference type="AlphaFoldDB" id="A0A7S1R374"/>
<feature type="region of interest" description="Disordered" evidence="1">
    <location>
        <begin position="1"/>
        <end position="89"/>
    </location>
</feature>
<dbReference type="EMBL" id="HBGF01052536">
    <property type="protein sequence ID" value="CAD9155426.1"/>
    <property type="molecule type" value="Transcribed_RNA"/>
</dbReference>
<accession>A0A7S1R374</accession>
<proteinExistence type="predicted"/>
<protein>
    <submittedName>
        <fullName evidence="2">Uncharacterized protein</fullName>
    </submittedName>
</protein>